<dbReference type="SUPFAM" id="SSF50978">
    <property type="entry name" value="WD40 repeat-like"/>
    <property type="match status" value="1"/>
</dbReference>
<gene>
    <name evidence="7" type="ORF">RRG08_031320</name>
</gene>
<protein>
    <submittedName>
        <fullName evidence="7">Uncharacterized protein</fullName>
    </submittedName>
</protein>
<keyword evidence="2" id="KW-0853">WD repeat</keyword>
<keyword evidence="8" id="KW-1185">Reference proteome</keyword>
<keyword evidence="6" id="KW-0472">Membrane</keyword>
<dbReference type="InterPro" id="IPR036322">
    <property type="entry name" value="WD40_repeat_dom_sf"/>
</dbReference>
<dbReference type="PANTHER" id="PTHR16288">
    <property type="entry name" value="WD40 REPEAT PROTEIN 4"/>
    <property type="match status" value="1"/>
</dbReference>
<dbReference type="InterPro" id="IPR028884">
    <property type="entry name" value="Trm82"/>
</dbReference>
<organism evidence="7 8">
    <name type="scientific">Elysia crispata</name>
    <name type="common">lettuce slug</name>
    <dbReference type="NCBI Taxonomy" id="231223"/>
    <lineage>
        <taxon>Eukaryota</taxon>
        <taxon>Metazoa</taxon>
        <taxon>Spiralia</taxon>
        <taxon>Lophotrochozoa</taxon>
        <taxon>Mollusca</taxon>
        <taxon>Gastropoda</taxon>
        <taxon>Heterobranchia</taxon>
        <taxon>Euthyneura</taxon>
        <taxon>Panpulmonata</taxon>
        <taxon>Sacoglossa</taxon>
        <taxon>Placobranchoidea</taxon>
        <taxon>Plakobranchidae</taxon>
        <taxon>Elysia</taxon>
    </lineage>
</organism>
<keyword evidence="6" id="KW-0812">Transmembrane</keyword>
<evidence type="ECO:0000256" key="3">
    <source>
        <dbReference type="ARBA" id="ARBA00022737"/>
    </source>
</evidence>
<dbReference type="GO" id="GO:0036265">
    <property type="term" value="P:RNA (guanine-N7)-methylation"/>
    <property type="evidence" value="ECO:0007669"/>
    <property type="project" value="InterPro"/>
</dbReference>
<dbReference type="GO" id="GO:0005829">
    <property type="term" value="C:cytosol"/>
    <property type="evidence" value="ECO:0007669"/>
    <property type="project" value="TreeGrafter"/>
</dbReference>
<feature type="compositionally biased region" description="Acidic residues" evidence="5">
    <location>
        <begin position="99"/>
        <end position="115"/>
    </location>
</feature>
<comment type="subcellular location">
    <subcellularLocation>
        <location evidence="1">Nucleus</location>
    </subcellularLocation>
</comment>
<dbReference type="GO" id="GO:0005634">
    <property type="term" value="C:nucleus"/>
    <property type="evidence" value="ECO:0007669"/>
    <property type="project" value="UniProtKB-SubCell"/>
</dbReference>
<evidence type="ECO:0000313" key="7">
    <source>
        <dbReference type="EMBL" id="KAK3746791.1"/>
    </source>
</evidence>
<accession>A0AAE1CZ37</accession>
<keyword evidence="6" id="KW-1133">Transmembrane helix</keyword>
<evidence type="ECO:0000256" key="5">
    <source>
        <dbReference type="SAM" id="MobiDB-lite"/>
    </source>
</evidence>
<evidence type="ECO:0000313" key="8">
    <source>
        <dbReference type="Proteomes" id="UP001283361"/>
    </source>
</evidence>
<feature type="compositionally biased region" description="Polar residues" evidence="5">
    <location>
        <begin position="274"/>
        <end position="284"/>
    </location>
</feature>
<keyword evidence="3" id="KW-0677">Repeat</keyword>
<evidence type="ECO:0000256" key="4">
    <source>
        <dbReference type="ARBA" id="ARBA00023242"/>
    </source>
</evidence>
<dbReference type="PANTHER" id="PTHR16288:SF0">
    <property type="entry name" value="TRNA (GUANINE-N(7)-)-METHYLTRANSFERASE NON-CATALYTIC SUBUNIT WDR4"/>
    <property type="match status" value="1"/>
</dbReference>
<feature type="region of interest" description="Disordered" evidence="5">
    <location>
        <begin position="190"/>
        <end position="298"/>
    </location>
</feature>
<dbReference type="Proteomes" id="UP001283361">
    <property type="component" value="Unassembled WGS sequence"/>
</dbReference>
<proteinExistence type="predicted"/>
<keyword evidence="4" id="KW-0539">Nucleus</keyword>
<dbReference type="GO" id="GO:0043527">
    <property type="term" value="C:tRNA methyltransferase complex"/>
    <property type="evidence" value="ECO:0007669"/>
    <property type="project" value="TreeGrafter"/>
</dbReference>
<evidence type="ECO:0000256" key="1">
    <source>
        <dbReference type="ARBA" id="ARBA00004123"/>
    </source>
</evidence>
<dbReference type="GO" id="GO:0006400">
    <property type="term" value="P:tRNA modification"/>
    <property type="evidence" value="ECO:0007669"/>
    <property type="project" value="TreeGrafter"/>
</dbReference>
<reference evidence="7" key="1">
    <citation type="journal article" date="2023" name="G3 (Bethesda)">
        <title>A reference genome for the long-term kleptoplast-retaining sea slug Elysia crispata morphotype clarki.</title>
        <authorList>
            <person name="Eastman K.E."/>
            <person name="Pendleton A.L."/>
            <person name="Shaikh M.A."/>
            <person name="Suttiyut T."/>
            <person name="Ogas R."/>
            <person name="Tomko P."/>
            <person name="Gavelis G."/>
            <person name="Widhalm J.R."/>
            <person name="Wisecaver J.H."/>
        </authorList>
    </citation>
    <scope>NUCLEOTIDE SEQUENCE</scope>
    <source>
        <strain evidence="7">ECLA1</strain>
    </source>
</reference>
<sequence>MPDLLRPAGVTYNLLCIGGGNLTAMKFLCTARRCTDVCFSPDDSLVLVADKSGDAYSFPTLGQGHGQGQVSKEEERESGSAEETFVRQKEVKDGHPLEGEEGGAPEEGDEDEEGSAGEGTLILGHLSMLLGVMLVDNGSKVVTCDRDEKIRISRFPDAFNIHAYCLGHTEWTAPVRQSNAEEWKLRAETHRHPPIIPQPEHQNGASRGRKAVCPTSAPLGSVSETESRKQGQNPHVTAPPPPRSRFSSGEACRDREEVVTPYREPPQLVDQALLESSSPLSDQTYAGAVSRSRDDSVGSMDHLVGPRIVEFRQAPSPGAVMIVWALWIILLVPGLLSSGRRGL</sequence>
<dbReference type="EMBL" id="JAWDGP010006115">
    <property type="protein sequence ID" value="KAK3746791.1"/>
    <property type="molecule type" value="Genomic_DNA"/>
</dbReference>
<feature type="region of interest" description="Disordered" evidence="5">
    <location>
        <begin position="58"/>
        <end position="117"/>
    </location>
</feature>
<name>A0AAE1CZ37_9GAST</name>
<dbReference type="AlphaFoldDB" id="A0AAE1CZ37"/>
<feature type="compositionally biased region" description="Basic and acidic residues" evidence="5">
    <location>
        <begin position="71"/>
        <end position="98"/>
    </location>
</feature>
<evidence type="ECO:0000256" key="6">
    <source>
        <dbReference type="SAM" id="Phobius"/>
    </source>
</evidence>
<comment type="caution">
    <text evidence="7">The sequence shown here is derived from an EMBL/GenBank/DDBJ whole genome shotgun (WGS) entry which is preliminary data.</text>
</comment>
<feature type="transmembrane region" description="Helical" evidence="6">
    <location>
        <begin position="318"/>
        <end position="336"/>
    </location>
</feature>
<evidence type="ECO:0000256" key="2">
    <source>
        <dbReference type="ARBA" id="ARBA00022574"/>
    </source>
</evidence>